<evidence type="ECO:0000313" key="1">
    <source>
        <dbReference type="EMBL" id="GEP62087.1"/>
    </source>
</evidence>
<evidence type="ECO:0000313" key="2">
    <source>
        <dbReference type="Proteomes" id="UP000321058"/>
    </source>
</evidence>
<organism evidence="1 2">
    <name type="scientific">Reyranella soli</name>
    <dbReference type="NCBI Taxonomy" id="1230389"/>
    <lineage>
        <taxon>Bacteria</taxon>
        <taxon>Pseudomonadati</taxon>
        <taxon>Pseudomonadota</taxon>
        <taxon>Alphaproteobacteria</taxon>
        <taxon>Hyphomicrobiales</taxon>
        <taxon>Reyranellaceae</taxon>
        <taxon>Reyranella</taxon>
    </lineage>
</organism>
<dbReference type="Proteomes" id="UP000321058">
    <property type="component" value="Unassembled WGS sequence"/>
</dbReference>
<dbReference type="AlphaFoldDB" id="A0A512NSZ6"/>
<comment type="caution">
    <text evidence="1">The sequence shown here is derived from an EMBL/GenBank/DDBJ whole genome shotgun (WGS) entry which is preliminary data.</text>
</comment>
<proteinExistence type="predicted"/>
<keyword evidence="2" id="KW-1185">Reference proteome</keyword>
<accession>A0A512NSZ6</accession>
<protein>
    <recommendedName>
        <fullName evidence="3">STAS/SEC14 domain-containing protein</fullName>
    </recommendedName>
</protein>
<dbReference type="RefSeq" id="WP_147157352.1">
    <property type="nucleotide sequence ID" value="NZ_BKAJ01000304.1"/>
</dbReference>
<dbReference type="OrthoDB" id="7376200at2"/>
<dbReference type="EMBL" id="BKAJ01000304">
    <property type="protein sequence ID" value="GEP62087.1"/>
    <property type="molecule type" value="Genomic_DNA"/>
</dbReference>
<reference evidence="1 2" key="1">
    <citation type="submission" date="2019-07" db="EMBL/GenBank/DDBJ databases">
        <title>Whole genome shotgun sequence of Reyranella soli NBRC 108950.</title>
        <authorList>
            <person name="Hosoyama A."/>
            <person name="Uohara A."/>
            <person name="Ohji S."/>
            <person name="Ichikawa N."/>
        </authorList>
    </citation>
    <scope>NUCLEOTIDE SEQUENCE [LARGE SCALE GENOMIC DNA]</scope>
    <source>
        <strain evidence="1 2">NBRC 108950</strain>
    </source>
</reference>
<sequence>MPLKWDIFHDQKLVHIIAEGRVTLPEMEEHFDALAVADVLQYGKLFDATKADPIYTDEDVMAMGARLSAYTATLKSGPLAVIGLNERARTAFRRFVNISPARRPARLFKTEEQARAWLKEVADQVDDQRNQPFHTPKD</sequence>
<evidence type="ECO:0008006" key="3">
    <source>
        <dbReference type="Google" id="ProtNLM"/>
    </source>
</evidence>
<name>A0A512NSZ6_9HYPH</name>
<gene>
    <name evidence="1" type="ORF">RSO01_92530</name>
</gene>